<dbReference type="PROSITE" id="PS51365">
    <property type="entry name" value="RENAL_DIPEPTIDASE_2"/>
    <property type="match status" value="1"/>
</dbReference>
<reference evidence="1 2" key="1">
    <citation type="submission" date="2019-11" db="EMBL/GenBank/DDBJ databases">
        <title>Novel species isolated from a subtropical stream in China.</title>
        <authorList>
            <person name="Lu H."/>
        </authorList>
    </citation>
    <scope>NUCLEOTIDE SEQUENCE [LARGE SCALE GENOMIC DNA]</scope>
    <source>
        <strain evidence="1 2">FT80W</strain>
    </source>
</reference>
<keyword evidence="2" id="KW-1185">Reference proteome</keyword>
<dbReference type="AlphaFoldDB" id="A0A6I2L4Z4"/>
<gene>
    <name evidence="1" type="ORF">GJ699_15110</name>
</gene>
<name>A0A6I2L4Z4_9BURK</name>
<comment type="caution">
    <text evidence="1">The sequence shown here is derived from an EMBL/GenBank/DDBJ whole genome shotgun (WGS) entry which is preliminary data.</text>
</comment>
<dbReference type="PROSITE" id="PS51318">
    <property type="entry name" value="TAT"/>
    <property type="match status" value="1"/>
</dbReference>
<dbReference type="GO" id="GO:0070573">
    <property type="term" value="F:metallodipeptidase activity"/>
    <property type="evidence" value="ECO:0007669"/>
    <property type="project" value="InterPro"/>
</dbReference>
<dbReference type="SUPFAM" id="SSF51556">
    <property type="entry name" value="Metallo-dependent hydrolases"/>
    <property type="match status" value="1"/>
</dbReference>
<sequence>MQFQHQWSRRHFLAAAGAGMMLGPWAARAEEALEARVAGIVAASIGIDSHNHVDVPLAAAQLPGPDLDLAGELKRSGLTAISMTFAVDYQQLRNPGEAYERFQNGLTAMDQQLARNGMRRALNLADLRAAREHGQPTVIQSVEGGHFLEGRVERLVGAYQRGLRHLTLLHDNDATPPLGDVYTNPPRWGGLTALGAEVIRECERLGILIDLAHADVATTAAALKVATRPVLVSHTGLDSRLGDNPQMARMMRPRLISKEQARLVADAGGVIGVWTHLAETPLAYAENIKALADVVGIDHVCIGTDTKLTRATRPGEGSNQAWKGQQAGFYYVVVDAMLKSGFTEADIAKVGGANFCRIFDRATTPRTA</sequence>
<dbReference type="InterPro" id="IPR008257">
    <property type="entry name" value="Pept_M19"/>
</dbReference>
<evidence type="ECO:0000313" key="1">
    <source>
        <dbReference type="EMBL" id="MRW91319.1"/>
    </source>
</evidence>
<dbReference type="InterPro" id="IPR000180">
    <property type="entry name" value="Dipep_AS"/>
</dbReference>
<dbReference type="PANTHER" id="PTHR10443">
    <property type="entry name" value="MICROSOMAL DIPEPTIDASE"/>
    <property type="match status" value="1"/>
</dbReference>
<dbReference type="GO" id="GO:0006508">
    <property type="term" value="P:proteolysis"/>
    <property type="evidence" value="ECO:0007669"/>
    <property type="project" value="InterPro"/>
</dbReference>
<evidence type="ECO:0000313" key="2">
    <source>
        <dbReference type="Proteomes" id="UP000433309"/>
    </source>
</evidence>
<dbReference type="InterPro" id="IPR006311">
    <property type="entry name" value="TAT_signal"/>
</dbReference>
<protein>
    <submittedName>
        <fullName evidence="1">Peptidase M19</fullName>
    </submittedName>
</protein>
<dbReference type="RefSeq" id="WP_154377589.1">
    <property type="nucleotide sequence ID" value="NZ_WKJK01000007.1"/>
</dbReference>
<accession>A0A6I2L4Z4</accession>
<dbReference type="PROSITE" id="PS00869">
    <property type="entry name" value="RENAL_DIPEPTIDASE_1"/>
    <property type="match status" value="1"/>
</dbReference>
<dbReference type="Proteomes" id="UP000433309">
    <property type="component" value="Unassembled WGS sequence"/>
</dbReference>
<dbReference type="InterPro" id="IPR032466">
    <property type="entry name" value="Metal_Hydrolase"/>
</dbReference>
<dbReference type="EMBL" id="WKJK01000007">
    <property type="protein sequence ID" value="MRW91319.1"/>
    <property type="molecule type" value="Genomic_DNA"/>
</dbReference>
<dbReference type="PANTHER" id="PTHR10443:SF12">
    <property type="entry name" value="DIPEPTIDASE"/>
    <property type="match status" value="1"/>
</dbReference>
<proteinExistence type="predicted"/>
<organism evidence="1 2">
    <name type="scientific">Duganella guangzhouensis</name>
    <dbReference type="NCBI Taxonomy" id="2666084"/>
    <lineage>
        <taxon>Bacteria</taxon>
        <taxon>Pseudomonadati</taxon>
        <taxon>Pseudomonadota</taxon>
        <taxon>Betaproteobacteria</taxon>
        <taxon>Burkholderiales</taxon>
        <taxon>Oxalobacteraceae</taxon>
        <taxon>Telluria group</taxon>
        <taxon>Duganella</taxon>
    </lineage>
</organism>
<dbReference type="Gene3D" id="3.20.20.140">
    <property type="entry name" value="Metal-dependent hydrolases"/>
    <property type="match status" value="1"/>
</dbReference>
<dbReference type="Pfam" id="PF01244">
    <property type="entry name" value="Peptidase_M19"/>
    <property type="match status" value="1"/>
</dbReference>